<evidence type="ECO:0000313" key="1">
    <source>
        <dbReference type="EMBL" id="MFC4803724.1"/>
    </source>
</evidence>
<sequence length="118" mass="12554">MVIEQEDTDLITGDIGLGEQGEHGSLRKGQPAFETLRSAGVQQEEDGGVLPVVVPLQTDILVSDQDKGTLLFVFFPLISAKILPWSSMAKGGCKVDLSRFFGQSISSAPSSSTDKFPG</sequence>
<comment type="caution">
    <text evidence="1">The sequence shown here is derived from an EMBL/GenBank/DDBJ whole genome shotgun (WGS) entry which is preliminary data.</text>
</comment>
<keyword evidence="2" id="KW-1185">Reference proteome</keyword>
<dbReference type="RefSeq" id="WP_379787174.1">
    <property type="nucleotide sequence ID" value="NZ_JBHSHL010000003.1"/>
</dbReference>
<dbReference type="Proteomes" id="UP001595916">
    <property type="component" value="Unassembled WGS sequence"/>
</dbReference>
<gene>
    <name evidence="1" type="ORF">ACFO4R_01385</name>
</gene>
<evidence type="ECO:0000313" key="2">
    <source>
        <dbReference type="Proteomes" id="UP001595916"/>
    </source>
</evidence>
<proteinExistence type="predicted"/>
<name>A0ABV9QID7_9FIRM</name>
<accession>A0ABV9QID7</accession>
<protein>
    <submittedName>
        <fullName evidence="1">Uncharacterized protein</fullName>
    </submittedName>
</protein>
<organism evidence="1 2">
    <name type="scientific">Filifactor villosus</name>
    <dbReference type="NCBI Taxonomy" id="29374"/>
    <lineage>
        <taxon>Bacteria</taxon>
        <taxon>Bacillati</taxon>
        <taxon>Bacillota</taxon>
        <taxon>Clostridia</taxon>
        <taxon>Peptostreptococcales</taxon>
        <taxon>Filifactoraceae</taxon>
        <taxon>Filifactor</taxon>
    </lineage>
</organism>
<reference evidence="2" key="1">
    <citation type="journal article" date="2019" name="Int. J. Syst. Evol. Microbiol.">
        <title>The Global Catalogue of Microorganisms (GCM) 10K type strain sequencing project: providing services to taxonomists for standard genome sequencing and annotation.</title>
        <authorList>
            <consortium name="The Broad Institute Genomics Platform"/>
            <consortium name="The Broad Institute Genome Sequencing Center for Infectious Disease"/>
            <person name="Wu L."/>
            <person name="Ma J."/>
        </authorList>
    </citation>
    <scope>NUCLEOTIDE SEQUENCE [LARGE SCALE GENOMIC DNA]</scope>
    <source>
        <strain evidence="2">CCUG 46385</strain>
    </source>
</reference>
<dbReference type="EMBL" id="JBHSHL010000003">
    <property type="protein sequence ID" value="MFC4803724.1"/>
    <property type="molecule type" value="Genomic_DNA"/>
</dbReference>